<dbReference type="Proteomes" id="UP000062255">
    <property type="component" value="Chromosome"/>
</dbReference>
<dbReference type="InterPro" id="IPR027417">
    <property type="entry name" value="P-loop_NTPase"/>
</dbReference>
<dbReference type="KEGG" id="mgo:AFA91_05425"/>
<dbReference type="InterPro" id="IPR012340">
    <property type="entry name" value="NA-bd_OB-fold"/>
</dbReference>
<dbReference type="GO" id="GO:0015418">
    <property type="term" value="F:ABC-type quaternary ammonium compound transporting activity"/>
    <property type="evidence" value="ECO:0007669"/>
    <property type="project" value="UniProtKB-EC"/>
</dbReference>
<dbReference type="InterPro" id="IPR017871">
    <property type="entry name" value="ABC_transporter-like_CS"/>
</dbReference>
<keyword evidence="1" id="KW-0813">Transport</keyword>
<dbReference type="InterPro" id="IPR003593">
    <property type="entry name" value="AAA+_ATPase"/>
</dbReference>
<dbReference type="Pfam" id="PF08402">
    <property type="entry name" value="TOBE_2"/>
    <property type="match status" value="1"/>
</dbReference>
<gene>
    <name evidence="6" type="ORF">AFA91_05425</name>
</gene>
<dbReference type="STRING" id="134601.AFA91_05425"/>
<dbReference type="SUPFAM" id="SSF52540">
    <property type="entry name" value="P-loop containing nucleoside triphosphate hydrolases"/>
    <property type="match status" value="1"/>
</dbReference>
<dbReference type="GO" id="GO:0005524">
    <property type="term" value="F:ATP binding"/>
    <property type="evidence" value="ECO:0007669"/>
    <property type="project" value="UniProtKB-KW"/>
</dbReference>
<evidence type="ECO:0000256" key="1">
    <source>
        <dbReference type="ARBA" id="ARBA00022448"/>
    </source>
</evidence>
<organism evidence="6 7">
    <name type="scientific">Mycolicibacterium goodii</name>
    <name type="common">Mycobacterium goodii</name>
    <dbReference type="NCBI Taxonomy" id="134601"/>
    <lineage>
        <taxon>Bacteria</taxon>
        <taxon>Bacillati</taxon>
        <taxon>Actinomycetota</taxon>
        <taxon>Actinomycetes</taxon>
        <taxon>Mycobacteriales</taxon>
        <taxon>Mycobacteriaceae</taxon>
        <taxon>Mycolicibacterium</taxon>
    </lineage>
</organism>
<keyword evidence="3 6" id="KW-0067">ATP-binding</keyword>
<dbReference type="PATRIC" id="fig|134601.6.peg.1126"/>
<evidence type="ECO:0000313" key="6">
    <source>
        <dbReference type="EMBL" id="AKS31411.1"/>
    </source>
</evidence>
<dbReference type="SMART" id="SM00382">
    <property type="entry name" value="AAA"/>
    <property type="match status" value="1"/>
</dbReference>
<evidence type="ECO:0000259" key="5">
    <source>
        <dbReference type="PROSITE" id="PS50893"/>
    </source>
</evidence>
<proteinExistence type="predicted"/>
<dbReference type="RefSeq" id="WP_049743817.1">
    <property type="nucleotide sequence ID" value="NZ_CP012150.1"/>
</dbReference>
<dbReference type="PANTHER" id="PTHR42781">
    <property type="entry name" value="SPERMIDINE/PUTRESCINE IMPORT ATP-BINDING PROTEIN POTA"/>
    <property type="match status" value="1"/>
</dbReference>
<dbReference type="GO" id="GO:0043190">
    <property type="term" value="C:ATP-binding cassette (ABC) transporter complex"/>
    <property type="evidence" value="ECO:0007669"/>
    <property type="project" value="InterPro"/>
</dbReference>
<dbReference type="PANTHER" id="PTHR42781:SF4">
    <property type="entry name" value="SPERMIDINE_PUTRESCINE IMPORT ATP-BINDING PROTEIN POTA"/>
    <property type="match status" value="1"/>
</dbReference>
<dbReference type="InterPro" id="IPR008995">
    <property type="entry name" value="Mo/tungstate-bd_C_term_dom"/>
</dbReference>
<dbReference type="AlphaFoldDB" id="A0A0K0X1U1"/>
<dbReference type="Gene3D" id="2.40.50.100">
    <property type="match status" value="1"/>
</dbReference>
<evidence type="ECO:0000256" key="2">
    <source>
        <dbReference type="ARBA" id="ARBA00022741"/>
    </source>
</evidence>
<evidence type="ECO:0000256" key="3">
    <source>
        <dbReference type="ARBA" id="ARBA00022840"/>
    </source>
</evidence>
<feature type="domain" description="ABC transporter" evidence="5">
    <location>
        <begin position="5"/>
        <end position="239"/>
    </location>
</feature>
<keyword evidence="2" id="KW-0547">Nucleotide-binding</keyword>
<dbReference type="InterPro" id="IPR003439">
    <property type="entry name" value="ABC_transporter-like_ATP-bd"/>
</dbReference>
<dbReference type="GO" id="GO:0016887">
    <property type="term" value="F:ATP hydrolysis activity"/>
    <property type="evidence" value="ECO:0007669"/>
    <property type="project" value="InterPro"/>
</dbReference>
<protein>
    <recommendedName>
        <fullName evidence="4">ABC-type quaternary amine transporter</fullName>
        <ecNumber evidence="4">7.6.2.9</ecNumber>
    </recommendedName>
</protein>
<dbReference type="EC" id="7.6.2.9" evidence="4"/>
<dbReference type="PROSITE" id="PS50893">
    <property type="entry name" value="ABC_TRANSPORTER_2"/>
    <property type="match status" value="1"/>
</dbReference>
<evidence type="ECO:0000256" key="4">
    <source>
        <dbReference type="ARBA" id="ARBA00066388"/>
    </source>
</evidence>
<accession>A0A0K0X1U1</accession>
<dbReference type="EMBL" id="CP012150">
    <property type="protein sequence ID" value="AKS31411.1"/>
    <property type="molecule type" value="Genomic_DNA"/>
</dbReference>
<dbReference type="InterPro" id="IPR050093">
    <property type="entry name" value="ABC_SmlMolc_Importer"/>
</dbReference>
<dbReference type="Gene3D" id="2.40.50.140">
    <property type="entry name" value="Nucleic acid-binding proteins"/>
    <property type="match status" value="1"/>
</dbReference>
<dbReference type="FunFam" id="3.40.50.300:FF:000425">
    <property type="entry name" value="Probable ABC transporter, ATP-binding subunit"/>
    <property type="match status" value="1"/>
</dbReference>
<dbReference type="SUPFAM" id="SSF50331">
    <property type="entry name" value="MOP-like"/>
    <property type="match status" value="1"/>
</dbReference>
<reference evidence="6 7" key="1">
    <citation type="submission" date="2015-07" db="EMBL/GenBank/DDBJ databases">
        <title>Complete genome sequence of Mycobacterium goodii X7B, a facultative thermophilic biodesulfurizing bacterium.</title>
        <authorList>
            <person name="Yu B."/>
            <person name="Li F."/>
            <person name="Xu P."/>
        </authorList>
    </citation>
    <scope>NUCLEOTIDE SEQUENCE [LARGE SCALE GENOMIC DNA]</scope>
    <source>
        <strain evidence="6 7">X7B</strain>
    </source>
</reference>
<dbReference type="OrthoDB" id="7838608at2"/>
<name>A0A0K0X1U1_MYCGD</name>
<sequence length="351" mass="37884">MPSAVRVESATKVYGSSHGSTKALDNVSLHIEPGQMVALLGPSGCGKTTLLRAIAGLNPIDRGAIRIGDRDVTMVPARLRPIGMVFQHYALFPNMTVAENISFPLTIRKQRRAQRAQRVGELLELIGMTALAERYPNQLSGGQQQRVALARALAPEPDVLLLDEPLAALDAAIRNDLRDEIRRIQHRVGTTAVFVTHDQSEAMAVADRVAVMDRGRILEVAAPAEIYERPASRFAATFVGSCNALELPVDADRVVRWGTAFEVPAPREADGTALAVFRPEDVRLTAQQGVTGTVDVVVFLGATSRVYVTVAGDRGDQTVHVDLPSRSASNFTPGQRVCVLVAPEKVRVFAS</sequence>
<dbReference type="PROSITE" id="PS00211">
    <property type="entry name" value="ABC_TRANSPORTER_1"/>
    <property type="match status" value="1"/>
</dbReference>
<dbReference type="InterPro" id="IPR013611">
    <property type="entry name" value="Transp-assoc_OB_typ2"/>
</dbReference>
<dbReference type="Gene3D" id="3.40.50.300">
    <property type="entry name" value="P-loop containing nucleotide triphosphate hydrolases"/>
    <property type="match status" value="1"/>
</dbReference>
<evidence type="ECO:0000313" key="7">
    <source>
        <dbReference type="Proteomes" id="UP000062255"/>
    </source>
</evidence>
<dbReference type="Pfam" id="PF00005">
    <property type="entry name" value="ABC_tran"/>
    <property type="match status" value="1"/>
</dbReference>